<dbReference type="GO" id="GO:0006450">
    <property type="term" value="P:regulation of translational fidelity"/>
    <property type="evidence" value="ECO:0007669"/>
    <property type="project" value="InterPro"/>
</dbReference>
<evidence type="ECO:0000256" key="1">
    <source>
        <dbReference type="ARBA" id="ARBA00010757"/>
    </source>
</evidence>
<dbReference type="EMBL" id="JADIMY010000106">
    <property type="protein sequence ID" value="MBO8427928.1"/>
    <property type="molecule type" value="Genomic_DNA"/>
</dbReference>
<sequence>MKKVTKDVLIDASNRLLFEMDDREYDTLLEEFDIISKQMELMGEIKGVDEAKPMTFPYEVITTYLREDTPKDTLSKEDALKNAKNVKDGQIKLPKVVG</sequence>
<proteinExistence type="inferred from homology"/>
<evidence type="ECO:0000313" key="6">
    <source>
        <dbReference type="EMBL" id="MBO8427928.1"/>
    </source>
</evidence>
<name>A0A9D9GXT8_9BACL</name>
<evidence type="ECO:0000256" key="2">
    <source>
        <dbReference type="ARBA" id="ARBA00011123"/>
    </source>
</evidence>
<dbReference type="InterPro" id="IPR003837">
    <property type="entry name" value="GatC"/>
</dbReference>
<comment type="catalytic activity">
    <reaction evidence="4">
        <text>L-aspartyl-tRNA(Asn) + L-glutamine + ATP + H2O = L-asparaginyl-tRNA(Asn) + L-glutamate + ADP + phosphate + 2 H(+)</text>
        <dbReference type="Rhea" id="RHEA:14513"/>
        <dbReference type="Rhea" id="RHEA-COMP:9674"/>
        <dbReference type="Rhea" id="RHEA-COMP:9677"/>
        <dbReference type="ChEBI" id="CHEBI:15377"/>
        <dbReference type="ChEBI" id="CHEBI:15378"/>
        <dbReference type="ChEBI" id="CHEBI:29985"/>
        <dbReference type="ChEBI" id="CHEBI:30616"/>
        <dbReference type="ChEBI" id="CHEBI:43474"/>
        <dbReference type="ChEBI" id="CHEBI:58359"/>
        <dbReference type="ChEBI" id="CHEBI:78515"/>
        <dbReference type="ChEBI" id="CHEBI:78516"/>
        <dbReference type="ChEBI" id="CHEBI:456216"/>
    </reaction>
</comment>
<evidence type="ECO:0000256" key="3">
    <source>
        <dbReference type="ARBA" id="ARBA00024799"/>
    </source>
</evidence>
<dbReference type="Pfam" id="PF02686">
    <property type="entry name" value="GatC"/>
    <property type="match status" value="1"/>
</dbReference>
<dbReference type="SUPFAM" id="SSF141000">
    <property type="entry name" value="Glu-tRNAGln amidotransferase C subunit"/>
    <property type="match status" value="1"/>
</dbReference>
<comment type="caution">
    <text evidence="6">The sequence shown here is derived from an EMBL/GenBank/DDBJ whole genome shotgun (WGS) entry which is preliminary data.</text>
</comment>
<reference evidence="6" key="1">
    <citation type="submission" date="2020-10" db="EMBL/GenBank/DDBJ databases">
        <authorList>
            <person name="Gilroy R."/>
        </authorList>
    </citation>
    <scope>NUCLEOTIDE SEQUENCE</scope>
    <source>
        <strain evidence="6">11159</strain>
    </source>
</reference>
<comment type="subunit">
    <text evidence="2">Heterotrimer of A, B and C subunits.</text>
</comment>
<dbReference type="Proteomes" id="UP000823613">
    <property type="component" value="Unassembled WGS sequence"/>
</dbReference>
<dbReference type="InterPro" id="IPR036113">
    <property type="entry name" value="Asp/Glu-ADT_sf_sub_c"/>
</dbReference>
<comment type="function">
    <text evidence="3">Allows the formation of correctly charged Asn-tRNA(Asn) or Gln-tRNA(Gln) through the transamidation of misacylated Asp-tRNA(Asn) or Glu-tRNA(Gln) in organisms which lack either or both of asparaginyl-tRNA or glutaminyl-tRNA synthetases. The reaction takes place in the presence of glutamine and ATP through an activated phospho-Asp-tRNA(Asn) or phospho-Glu-tRNA(Gln).</text>
</comment>
<dbReference type="AlphaFoldDB" id="A0A9D9GXT8"/>
<evidence type="ECO:0000256" key="5">
    <source>
        <dbReference type="ARBA" id="ARBA00047913"/>
    </source>
</evidence>
<gene>
    <name evidence="6" type="ORF">IAC58_05255</name>
</gene>
<organism evidence="6 7">
    <name type="scientific">Candidatus Onthovivens merdipullorum</name>
    <dbReference type="NCBI Taxonomy" id="2840889"/>
    <lineage>
        <taxon>Bacteria</taxon>
        <taxon>Bacillati</taxon>
        <taxon>Bacillota</taxon>
        <taxon>Bacilli</taxon>
        <taxon>Bacillales</taxon>
        <taxon>Candidatus Onthovivens</taxon>
    </lineage>
</organism>
<protein>
    <submittedName>
        <fullName evidence="6">Aspartyl/glutamyl-tRNA amidotransferase subunit C</fullName>
    </submittedName>
</protein>
<comment type="catalytic activity">
    <reaction evidence="5">
        <text>L-glutamyl-tRNA(Gln) + L-glutamine + ATP + H2O = L-glutaminyl-tRNA(Gln) + L-glutamate + ADP + phosphate + H(+)</text>
        <dbReference type="Rhea" id="RHEA:17521"/>
        <dbReference type="Rhea" id="RHEA-COMP:9681"/>
        <dbReference type="Rhea" id="RHEA-COMP:9684"/>
        <dbReference type="ChEBI" id="CHEBI:15377"/>
        <dbReference type="ChEBI" id="CHEBI:15378"/>
        <dbReference type="ChEBI" id="CHEBI:29985"/>
        <dbReference type="ChEBI" id="CHEBI:30616"/>
        <dbReference type="ChEBI" id="CHEBI:43474"/>
        <dbReference type="ChEBI" id="CHEBI:58359"/>
        <dbReference type="ChEBI" id="CHEBI:78520"/>
        <dbReference type="ChEBI" id="CHEBI:78521"/>
        <dbReference type="ChEBI" id="CHEBI:456216"/>
    </reaction>
</comment>
<comment type="similarity">
    <text evidence="1">Belongs to the GatC family.</text>
</comment>
<evidence type="ECO:0000313" key="7">
    <source>
        <dbReference type="Proteomes" id="UP000823613"/>
    </source>
</evidence>
<accession>A0A9D9GXT8</accession>
<evidence type="ECO:0000256" key="4">
    <source>
        <dbReference type="ARBA" id="ARBA00047380"/>
    </source>
</evidence>
<reference evidence="6" key="2">
    <citation type="journal article" date="2021" name="PeerJ">
        <title>Extensive microbial diversity within the chicken gut microbiome revealed by metagenomics and culture.</title>
        <authorList>
            <person name="Gilroy R."/>
            <person name="Ravi A."/>
            <person name="Getino M."/>
            <person name="Pursley I."/>
            <person name="Horton D.L."/>
            <person name="Alikhan N.F."/>
            <person name="Baker D."/>
            <person name="Gharbi K."/>
            <person name="Hall N."/>
            <person name="Watson M."/>
            <person name="Adriaenssens E.M."/>
            <person name="Foster-Nyarko E."/>
            <person name="Jarju S."/>
            <person name="Secka A."/>
            <person name="Antonio M."/>
            <person name="Oren A."/>
            <person name="Chaudhuri R.R."/>
            <person name="La Ragione R."/>
            <person name="Hildebrand F."/>
            <person name="Pallen M.J."/>
        </authorList>
    </citation>
    <scope>NUCLEOTIDE SEQUENCE</scope>
    <source>
        <strain evidence="6">11159</strain>
    </source>
</reference>